<organism evidence="2 3">
    <name type="scientific">Gracilariopsis chorda</name>
    <dbReference type="NCBI Taxonomy" id="448386"/>
    <lineage>
        <taxon>Eukaryota</taxon>
        <taxon>Rhodophyta</taxon>
        <taxon>Florideophyceae</taxon>
        <taxon>Rhodymeniophycidae</taxon>
        <taxon>Gracilariales</taxon>
        <taxon>Gracilariaceae</taxon>
        <taxon>Gracilariopsis</taxon>
    </lineage>
</organism>
<dbReference type="Proteomes" id="UP000247409">
    <property type="component" value="Unassembled WGS sequence"/>
</dbReference>
<feature type="domain" description="Glycolipid transfer protein" evidence="1">
    <location>
        <begin position="52"/>
        <end position="207"/>
    </location>
</feature>
<protein>
    <submittedName>
        <fullName evidence="2">Ceramide-1-phosphate transfer protein</fullName>
    </submittedName>
</protein>
<dbReference type="AlphaFoldDB" id="A0A2V3IKG0"/>
<dbReference type="InterPro" id="IPR036497">
    <property type="entry name" value="GLTP_sf"/>
</dbReference>
<dbReference type="Gene3D" id="1.10.3520.10">
    <property type="entry name" value="Glycolipid transfer protein"/>
    <property type="match status" value="1"/>
</dbReference>
<accession>A0A2V3IKG0</accession>
<keyword evidence="3" id="KW-1185">Reference proteome</keyword>
<comment type="caution">
    <text evidence="2">The sequence shown here is derived from an EMBL/GenBank/DDBJ whole genome shotgun (WGS) entry which is preliminary data.</text>
</comment>
<dbReference type="InterPro" id="IPR014830">
    <property type="entry name" value="Glycolipid_transfer_prot_dom"/>
</dbReference>
<dbReference type="Pfam" id="PF08718">
    <property type="entry name" value="GLTP"/>
    <property type="match status" value="1"/>
</dbReference>
<dbReference type="EMBL" id="NBIV01000158">
    <property type="protein sequence ID" value="PXF42551.1"/>
    <property type="molecule type" value="Genomic_DNA"/>
</dbReference>
<dbReference type="GO" id="GO:0005829">
    <property type="term" value="C:cytosol"/>
    <property type="evidence" value="ECO:0007669"/>
    <property type="project" value="TreeGrafter"/>
</dbReference>
<dbReference type="GO" id="GO:1902387">
    <property type="term" value="F:ceramide 1-phosphate binding"/>
    <property type="evidence" value="ECO:0007669"/>
    <property type="project" value="TreeGrafter"/>
</dbReference>
<evidence type="ECO:0000259" key="1">
    <source>
        <dbReference type="Pfam" id="PF08718"/>
    </source>
</evidence>
<evidence type="ECO:0000313" key="3">
    <source>
        <dbReference type="Proteomes" id="UP000247409"/>
    </source>
</evidence>
<evidence type="ECO:0000313" key="2">
    <source>
        <dbReference type="EMBL" id="PXF42551.1"/>
    </source>
</evidence>
<sequence length="244" mass="27841">MDFFRSRASYALGTATSESHSSASKFDFEKMTKAFEVVEHQFRTTTNPLPTTAHFIAAMQQLCHLFDTLGSAFHFVKKDIDQKLTSLKHYAAHNPLEYAHIHNAIQYELKEGTVTSRNAQLHNDFSFTRTLSRLMWALKFTDHLLGGLAQAFAKDSPLSPADRTLRWAVARAYDDALAPHHSWTIRKTVKGACLLLPSKEAFMSKIGVKEEQHEHYLHRLGQSMTPLVQRMYAYYAQLELLNLP</sequence>
<reference evidence="2 3" key="1">
    <citation type="journal article" date="2018" name="Mol. Biol. Evol.">
        <title>Analysis of the draft genome of the red seaweed Gracilariopsis chorda provides insights into genome size evolution in Rhodophyta.</title>
        <authorList>
            <person name="Lee J."/>
            <person name="Yang E.C."/>
            <person name="Graf L."/>
            <person name="Yang J.H."/>
            <person name="Qiu H."/>
            <person name="Zel Zion U."/>
            <person name="Chan C.X."/>
            <person name="Stephens T.G."/>
            <person name="Weber A.P.M."/>
            <person name="Boo G.H."/>
            <person name="Boo S.M."/>
            <person name="Kim K.M."/>
            <person name="Shin Y."/>
            <person name="Jung M."/>
            <person name="Lee S.J."/>
            <person name="Yim H.S."/>
            <person name="Lee J.H."/>
            <person name="Bhattacharya D."/>
            <person name="Yoon H.S."/>
        </authorList>
    </citation>
    <scope>NUCLEOTIDE SEQUENCE [LARGE SCALE GENOMIC DNA]</scope>
    <source>
        <strain evidence="2 3">SKKU-2015</strain>
        <tissue evidence="2">Whole body</tissue>
    </source>
</reference>
<dbReference type="SUPFAM" id="SSF110004">
    <property type="entry name" value="Glycolipid transfer protein, GLTP"/>
    <property type="match status" value="1"/>
</dbReference>
<gene>
    <name evidence="2" type="ORF">BWQ96_07713</name>
</gene>
<dbReference type="GO" id="GO:0016020">
    <property type="term" value="C:membrane"/>
    <property type="evidence" value="ECO:0007669"/>
    <property type="project" value="TreeGrafter"/>
</dbReference>
<name>A0A2V3IKG0_9FLOR</name>
<proteinExistence type="predicted"/>
<dbReference type="GO" id="GO:1902388">
    <property type="term" value="F:ceramide 1-phosphate transfer activity"/>
    <property type="evidence" value="ECO:0007669"/>
    <property type="project" value="TreeGrafter"/>
</dbReference>
<dbReference type="PANTHER" id="PTHR10219">
    <property type="entry name" value="GLYCOLIPID TRANSFER PROTEIN-RELATED"/>
    <property type="match status" value="1"/>
</dbReference>
<dbReference type="OrthoDB" id="116883at2759"/>
<dbReference type="PANTHER" id="PTHR10219:SF43">
    <property type="entry name" value="GLYCOLIPID TRANSFER PROTEIN DOMAIN-CONTAINING PROTEIN"/>
    <property type="match status" value="1"/>
</dbReference>